<evidence type="ECO:0000256" key="6">
    <source>
        <dbReference type="ARBA" id="ARBA00022692"/>
    </source>
</evidence>
<protein>
    <recommendedName>
        <fullName evidence="3">glucuronosyltransferase</fullName>
        <ecNumber evidence="3">2.4.1.17</ecNumber>
    </recommendedName>
</protein>
<evidence type="ECO:0000256" key="12">
    <source>
        <dbReference type="SAM" id="Phobius"/>
    </source>
</evidence>
<reference evidence="13 14" key="1">
    <citation type="submission" date="2019-10" db="EMBL/GenBank/DDBJ databases">
        <title>Assembly and Annotation for the nematode Trichostrongylus colubriformis.</title>
        <authorList>
            <person name="Martin J."/>
        </authorList>
    </citation>
    <scope>NUCLEOTIDE SEQUENCE [LARGE SCALE GENOMIC DNA]</scope>
    <source>
        <strain evidence="13">G859</strain>
        <tissue evidence="13">Whole worm</tissue>
    </source>
</reference>
<evidence type="ECO:0000256" key="3">
    <source>
        <dbReference type="ARBA" id="ARBA00012544"/>
    </source>
</evidence>
<evidence type="ECO:0000313" key="14">
    <source>
        <dbReference type="Proteomes" id="UP001331761"/>
    </source>
</evidence>
<organism evidence="13 14">
    <name type="scientific">Trichostrongylus colubriformis</name>
    <name type="common">Black scour worm</name>
    <dbReference type="NCBI Taxonomy" id="6319"/>
    <lineage>
        <taxon>Eukaryota</taxon>
        <taxon>Metazoa</taxon>
        <taxon>Ecdysozoa</taxon>
        <taxon>Nematoda</taxon>
        <taxon>Chromadorea</taxon>
        <taxon>Rhabditida</taxon>
        <taxon>Rhabditina</taxon>
        <taxon>Rhabditomorpha</taxon>
        <taxon>Strongyloidea</taxon>
        <taxon>Trichostrongylidae</taxon>
        <taxon>Trichostrongylus</taxon>
    </lineage>
</organism>
<gene>
    <name evidence="13" type="ORF">GCK32_007717</name>
</gene>
<dbReference type="GO" id="GO:0016020">
    <property type="term" value="C:membrane"/>
    <property type="evidence" value="ECO:0007669"/>
    <property type="project" value="UniProtKB-SubCell"/>
</dbReference>
<evidence type="ECO:0000256" key="4">
    <source>
        <dbReference type="ARBA" id="ARBA00022676"/>
    </source>
</evidence>
<evidence type="ECO:0000256" key="2">
    <source>
        <dbReference type="ARBA" id="ARBA00009995"/>
    </source>
</evidence>
<evidence type="ECO:0000256" key="5">
    <source>
        <dbReference type="ARBA" id="ARBA00022679"/>
    </source>
</evidence>
<evidence type="ECO:0000256" key="9">
    <source>
        <dbReference type="ARBA" id="ARBA00023136"/>
    </source>
</evidence>
<keyword evidence="9 12" id="KW-0472">Membrane</keyword>
<evidence type="ECO:0000256" key="11">
    <source>
        <dbReference type="ARBA" id="ARBA00047475"/>
    </source>
</evidence>
<comment type="catalytic activity">
    <reaction evidence="11">
        <text>glucuronate acceptor + UDP-alpha-D-glucuronate = acceptor beta-D-glucuronoside + UDP + H(+)</text>
        <dbReference type="Rhea" id="RHEA:21032"/>
        <dbReference type="ChEBI" id="CHEBI:15378"/>
        <dbReference type="ChEBI" id="CHEBI:58052"/>
        <dbReference type="ChEBI" id="CHEBI:58223"/>
        <dbReference type="ChEBI" id="CHEBI:132367"/>
        <dbReference type="ChEBI" id="CHEBI:132368"/>
        <dbReference type="EC" id="2.4.1.17"/>
    </reaction>
</comment>
<name>A0AAN8FIZ0_TRICO</name>
<dbReference type="InterPro" id="IPR002213">
    <property type="entry name" value="UDP_glucos_trans"/>
</dbReference>
<sequence>MNQNKAQELGRELYSASTQMPHPSLDVIGGSRRNDAANVACDTVRLAAKGKNVTIYSMVHKSIGPLGTGVHSLETVLRSDQHTSDENVVDKLFWFFEMTPKVFEKPHEIGLQYLMHSLNDQTFHRIMNTKWDIVLLDEMFVTAQGAMALAFCKKYGTKLATFATTDLSGTFSIYRGFSRNPVTAPNYYTKGYDIMTHDLRSFRLRLFSVMDVIYEQYVFGIASNRWFKKAGKVLNVHSTYEILYQASHASFTDFPSRYGYTSSLGTDLINVGEHCQASRELPSDLRAFVEDPSSKGTIYIAFGSIVKWHAAKPEVISAFFDVLNSLTDYRIIFSYAGPEVKNVSEHVKILPWAPQNDILAHNKTVLFFTHGGLKSIKEGICSSTKMLFLPFFADQPRNALFARSLGIAEVIYKKNITREELSLKINRVLTDSRFDTQIRKLNRQFLDHVIEPLEYGSYWISRLEKIDNIQTMYYKNRGRLLSWISFLYIDFLVIAFMSSVLI</sequence>
<dbReference type="PANTHER" id="PTHR48043">
    <property type="entry name" value="EG:EG0003.4 PROTEIN-RELATED"/>
    <property type="match status" value="1"/>
</dbReference>
<comment type="subcellular location">
    <subcellularLocation>
        <location evidence="1">Membrane</location>
        <topology evidence="1">Single-pass membrane protein</topology>
    </subcellularLocation>
</comment>
<dbReference type="Pfam" id="PF00201">
    <property type="entry name" value="UDPGT"/>
    <property type="match status" value="1"/>
</dbReference>
<dbReference type="AlphaFoldDB" id="A0AAN8FIZ0"/>
<evidence type="ECO:0000256" key="8">
    <source>
        <dbReference type="ARBA" id="ARBA00022989"/>
    </source>
</evidence>
<keyword evidence="10" id="KW-0325">Glycoprotein</keyword>
<keyword evidence="8 12" id="KW-1133">Transmembrane helix</keyword>
<dbReference type="EMBL" id="WIXE01010656">
    <property type="protein sequence ID" value="KAK5977394.1"/>
    <property type="molecule type" value="Genomic_DNA"/>
</dbReference>
<comment type="similarity">
    <text evidence="2">Belongs to the UDP-glycosyltransferase family.</text>
</comment>
<dbReference type="Gene3D" id="3.40.50.2000">
    <property type="entry name" value="Glycogen Phosphorylase B"/>
    <property type="match status" value="1"/>
</dbReference>
<dbReference type="CDD" id="cd03784">
    <property type="entry name" value="GT1_Gtf-like"/>
    <property type="match status" value="1"/>
</dbReference>
<evidence type="ECO:0000256" key="10">
    <source>
        <dbReference type="ARBA" id="ARBA00023180"/>
    </source>
</evidence>
<dbReference type="EC" id="2.4.1.17" evidence="3"/>
<comment type="caution">
    <text evidence="13">The sequence shown here is derived from an EMBL/GenBank/DDBJ whole genome shotgun (WGS) entry which is preliminary data.</text>
</comment>
<feature type="transmembrane region" description="Helical" evidence="12">
    <location>
        <begin position="480"/>
        <end position="501"/>
    </location>
</feature>
<evidence type="ECO:0000256" key="1">
    <source>
        <dbReference type="ARBA" id="ARBA00004167"/>
    </source>
</evidence>
<dbReference type="PANTHER" id="PTHR48043:SF119">
    <property type="entry name" value="UDP-GLUCURONOSYLTRANSFERASE"/>
    <property type="match status" value="1"/>
</dbReference>
<keyword evidence="4" id="KW-0328">Glycosyltransferase</keyword>
<evidence type="ECO:0000313" key="13">
    <source>
        <dbReference type="EMBL" id="KAK5977394.1"/>
    </source>
</evidence>
<dbReference type="Proteomes" id="UP001331761">
    <property type="component" value="Unassembled WGS sequence"/>
</dbReference>
<dbReference type="InterPro" id="IPR050271">
    <property type="entry name" value="UDP-glycosyltransferase"/>
</dbReference>
<evidence type="ECO:0000256" key="7">
    <source>
        <dbReference type="ARBA" id="ARBA00022729"/>
    </source>
</evidence>
<dbReference type="GO" id="GO:0015020">
    <property type="term" value="F:glucuronosyltransferase activity"/>
    <property type="evidence" value="ECO:0007669"/>
    <property type="project" value="UniProtKB-EC"/>
</dbReference>
<keyword evidence="14" id="KW-1185">Reference proteome</keyword>
<dbReference type="SUPFAM" id="SSF53756">
    <property type="entry name" value="UDP-Glycosyltransferase/glycogen phosphorylase"/>
    <property type="match status" value="1"/>
</dbReference>
<dbReference type="FunFam" id="3.40.50.2000:FF:000118">
    <property type="entry name" value="UDP-glucuronosyltransferase"/>
    <property type="match status" value="1"/>
</dbReference>
<accession>A0AAN8FIZ0</accession>
<keyword evidence="6 12" id="KW-0812">Transmembrane</keyword>
<keyword evidence="7" id="KW-0732">Signal</keyword>
<keyword evidence="5 13" id="KW-0808">Transferase</keyword>
<proteinExistence type="inferred from homology"/>